<evidence type="ECO:0000259" key="2">
    <source>
        <dbReference type="PROSITE" id="PS50995"/>
    </source>
</evidence>
<proteinExistence type="predicted"/>
<dbReference type="RefSeq" id="WP_245761067.1">
    <property type="nucleotide sequence ID" value="NZ_FNOK01000008.1"/>
</dbReference>
<keyword evidence="3" id="KW-0238">DNA-binding</keyword>
<dbReference type="STRING" id="418495.SAMN05216215_100854"/>
<dbReference type="EMBL" id="FNOK01000008">
    <property type="protein sequence ID" value="SDX16788.1"/>
    <property type="molecule type" value="Genomic_DNA"/>
</dbReference>
<dbReference type="Proteomes" id="UP000199529">
    <property type="component" value="Unassembled WGS sequence"/>
</dbReference>
<dbReference type="SUPFAM" id="SSF46785">
    <property type="entry name" value="Winged helix' DNA-binding domain"/>
    <property type="match status" value="1"/>
</dbReference>
<gene>
    <name evidence="3" type="ORF">SAMN05216215_100854</name>
</gene>
<evidence type="ECO:0000313" key="4">
    <source>
        <dbReference type="Proteomes" id="UP000199529"/>
    </source>
</evidence>
<accession>A0A1H2ZIJ0</accession>
<name>A0A1H2ZIJ0_9PSEU</name>
<organism evidence="3 4">
    <name type="scientific">Saccharopolyspora shandongensis</name>
    <dbReference type="NCBI Taxonomy" id="418495"/>
    <lineage>
        <taxon>Bacteria</taxon>
        <taxon>Bacillati</taxon>
        <taxon>Actinomycetota</taxon>
        <taxon>Actinomycetes</taxon>
        <taxon>Pseudonocardiales</taxon>
        <taxon>Pseudonocardiaceae</taxon>
        <taxon>Saccharopolyspora</taxon>
    </lineage>
</organism>
<feature type="domain" description="HTH marR-type" evidence="2">
    <location>
        <begin position="10"/>
        <end position="142"/>
    </location>
</feature>
<dbReference type="PANTHER" id="PTHR39515:SF2">
    <property type="entry name" value="HTH-TYPE TRANSCRIPTIONAL REGULATOR RV0880"/>
    <property type="match status" value="1"/>
</dbReference>
<dbReference type="PROSITE" id="PS50995">
    <property type="entry name" value="HTH_MARR_2"/>
    <property type="match status" value="1"/>
</dbReference>
<dbReference type="PANTHER" id="PTHR39515">
    <property type="entry name" value="CONSERVED PROTEIN"/>
    <property type="match status" value="1"/>
</dbReference>
<dbReference type="AlphaFoldDB" id="A0A1H2ZIJ0"/>
<evidence type="ECO:0000256" key="1">
    <source>
        <dbReference type="SAM" id="MobiDB-lite"/>
    </source>
</evidence>
<dbReference type="InterPro" id="IPR036390">
    <property type="entry name" value="WH_DNA-bd_sf"/>
</dbReference>
<dbReference type="InterPro" id="IPR052526">
    <property type="entry name" value="HTH-type_Bedaq_tolerance"/>
</dbReference>
<dbReference type="InterPro" id="IPR000835">
    <property type="entry name" value="HTH_MarR-typ"/>
</dbReference>
<keyword evidence="4" id="KW-1185">Reference proteome</keyword>
<evidence type="ECO:0000313" key="3">
    <source>
        <dbReference type="EMBL" id="SDX16788.1"/>
    </source>
</evidence>
<dbReference type="GO" id="GO:0003700">
    <property type="term" value="F:DNA-binding transcription factor activity"/>
    <property type="evidence" value="ECO:0007669"/>
    <property type="project" value="InterPro"/>
</dbReference>
<dbReference type="InterPro" id="IPR036388">
    <property type="entry name" value="WH-like_DNA-bd_sf"/>
</dbReference>
<feature type="region of interest" description="Disordered" evidence="1">
    <location>
        <begin position="153"/>
        <end position="176"/>
    </location>
</feature>
<sequence>MGDADSRAVADELTTVISTLRRVVRRSLRAELPMPDLRGAQVELLQVVEQQPGVGVAGAARQLRMAANSASTLVNQLARAGLLRRETDPADRRAVRLHLTDAAAHRVAAWRQARTRLVGDALAELSAADRNAVADALRGLRALALALEGGGTDGRDGGAVPGPAAVVRRAGRGRRD</sequence>
<dbReference type="SMART" id="SM00347">
    <property type="entry name" value="HTH_MARR"/>
    <property type="match status" value="1"/>
</dbReference>
<reference evidence="4" key="1">
    <citation type="submission" date="2016-10" db="EMBL/GenBank/DDBJ databases">
        <authorList>
            <person name="Varghese N."/>
            <person name="Submissions S."/>
        </authorList>
    </citation>
    <scope>NUCLEOTIDE SEQUENCE [LARGE SCALE GENOMIC DNA]</scope>
    <source>
        <strain evidence="4">CGMCC 4.3530</strain>
    </source>
</reference>
<protein>
    <submittedName>
        <fullName evidence="3">DNA-binding transcriptional regulator, MarR family</fullName>
    </submittedName>
</protein>
<dbReference type="Gene3D" id="1.10.10.10">
    <property type="entry name" value="Winged helix-like DNA-binding domain superfamily/Winged helix DNA-binding domain"/>
    <property type="match status" value="1"/>
</dbReference>
<dbReference type="Pfam" id="PF12802">
    <property type="entry name" value="MarR_2"/>
    <property type="match status" value="1"/>
</dbReference>
<dbReference type="GO" id="GO:0003677">
    <property type="term" value="F:DNA binding"/>
    <property type="evidence" value="ECO:0007669"/>
    <property type="project" value="UniProtKB-KW"/>
</dbReference>